<name>A0A232M3I0_9EURO</name>
<reference evidence="4 5" key="1">
    <citation type="journal article" date="2015" name="Environ. Microbiol.">
        <title>Metagenome sequence of Elaphomyces granulatus from sporocarp tissue reveals Ascomycota ectomycorrhizal fingerprints of genome expansion and a Proteobacteria-rich microbiome.</title>
        <authorList>
            <person name="Quandt C.A."/>
            <person name="Kohler A."/>
            <person name="Hesse C.N."/>
            <person name="Sharpton T.J."/>
            <person name="Martin F."/>
            <person name="Spatafora J.W."/>
        </authorList>
    </citation>
    <scope>NUCLEOTIDE SEQUENCE [LARGE SCALE GENOMIC DNA]</scope>
    <source>
        <strain evidence="4 5">OSC145934</strain>
    </source>
</reference>
<dbReference type="InterPro" id="IPR012880">
    <property type="entry name" value="Gryzun"/>
</dbReference>
<dbReference type="PANTHER" id="PTHR14374:SF0">
    <property type="entry name" value="TRAFFICKING PROTEIN PARTICLE COMPLEX SUBUNIT 11"/>
    <property type="match status" value="1"/>
</dbReference>
<feature type="compositionally biased region" description="Polar residues" evidence="1">
    <location>
        <begin position="112"/>
        <end position="122"/>
    </location>
</feature>
<evidence type="ECO:0008006" key="6">
    <source>
        <dbReference type="Google" id="ProtNLM"/>
    </source>
</evidence>
<evidence type="ECO:0000259" key="2">
    <source>
        <dbReference type="Pfam" id="PF07919"/>
    </source>
</evidence>
<dbReference type="Pfam" id="PF07919">
    <property type="entry name" value="Gryzun"/>
    <property type="match status" value="1"/>
</dbReference>
<organism evidence="4 5">
    <name type="scientific">Elaphomyces granulatus</name>
    <dbReference type="NCBI Taxonomy" id="519963"/>
    <lineage>
        <taxon>Eukaryota</taxon>
        <taxon>Fungi</taxon>
        <taxon>Dikarya</taxon>
        <taxon>Ascomycota</taxon>
        <taxon>Pezizomycotina</taxon>
        <taxon>Eurotiomycetes</taxon>
        <taxon>Eurotiomycetidae</taxon>
        <taxon>Eurotiales</taxon>
        <taxon>Elaphomycetaceae</taxon>
        <taxon>Elaphomyces</taxon>
    </lineage>
</organism>
<proteinExistence type="predicted"/>
<feature type="region of interest" description="Disordered" evidence="1">
    <location>
        <begin position="102"/>
        <end position="122"/>
    </location>
</feature>
<sequence length="1250" mass="140289">MDAYPEDYISHNLPLILLAGLEADAHDEAGPPEAQYPLLLERGFQVESDIPPVTGQLADNLRNAFLKEDASDAPWNPNGYAGQPGGIGFRLKSIGRSYRLPSRKAELPPTSPISSSEQKNSDITATTRVLHSPISPLTPGSPTFPDGFLTPLWVTKHQNLVPAATVNFFSLTADVNMSSLRDNQLKIEISNLKNMWASSGYKARFIVVLISENGIYPEDLDDRLASIRRAANLDPRSTFVLPPDLSNADLKDFTTSLLSSLQPSVVEYYRDLSKHARRKRNRGSVPPPTVPPTIGTSQTLSLHGWNVRYEFKLGVFAEFRQEMDAAFRNYESAYEILFGQELFESIAGWNPRFNDARLLADSLAIRILRCLLWSGQTTNAVRRWVSHRDRTQDIVNRRGKGTKNYGWSAWEARWSMVMAQLIQRAEIPSFSADVLQNPSRLHESIFAPPEKNLPVNDIALPWELLHHEGYWLDRSAKYSVLRRTLAHKIPVDDRIAPGQTPASKSYMCDTYLVPAPHSEAPDSEHATFDHSGLILDTLKASLEQFSKRQQTRKVERLSLQIAREYVRVGSWSEALNILKPLWPQLTWRSAGWWELMEEFAWTLRECALRMQDNETIIRTDWELLSHVFSPRPGWKYDLHQSLRDLQESKPKPVVVLKAEDVVSCLSASLVFERAEGNVGEPLRVQLTISSCAHSGSTPINISEVKVGFEGSLRPIKLQSDHNIEDNAPYYDIFSVPLRDSAASVDSPTFLSPTSRMTSMIGSTNLTFRPSQTRAFNLTSIPREAGETKIASITLLIEGEKCDIVYAITDIKQRESHWWLETEKGPIPKRIGKDRDTIVCKILPKPPKVRISTLNLRETYYTNENVTLDIQIHNDEDEAAEVTAQIKLFGRPESTRLSWADDAASSEGIVNIGSKNHSTNSISRAMGRLASLAKVALPIRLSDTNDALDFELEISLVYYLVTDMETPISKTMTVDLSFVTPFGAKFQLLPRIHPRPWPNLFALDDSSIENKSVEKPNGLQQKWCLNSKVVSLSSEPLIVKKISLVLIGIQGATSCNISPEVPISPQTPQILPEELRESEFILDIQQLDLDDRRPTTLSLALDIQWRRPGVDEADSSVNNSVTTSSLGVKPFPVSMGEPRVLASAIGNDTLPGMIYLDYTIENPSMHFLTFSFTMEASEQFAFSGPKTTVIQLVPLSRHTVRYNLLSFKQGLWIQPQLVVVDTYFKKTLRVLSTEGMRSDKKGILIWVDANG</sequence>
<dbReference type="EMBL" id="NPHW01002699">
    <property type="protein sequence ID" value="OXV10912.1"/>
    <property type="molecule type" value="Genomic_DNA"/>
</dbReference>
<keyword evidence="5" id="KW-1185">Reference proteome</keyword>
<comment type="caution">
    <text evidence="4">The sequence shown here is derived from an EMBL/GenBank/DDBJ whole genome shotgun (WGS) entry which is preliminary data.</text>
</comment>
<feature type="domain" description="Trafficking protein particle complex subunit 11" evidence="3">
    <location>
        <begin position="352"/>
        <end position="625"/>
    </location>
</feature>
<gene>
    <name evidence="4" type="ORF">Egran_01327</name>
</gene>
<dbReference type="Proteomes" id="UP000243515">
    <property type="component" value="Unassembled WGS sequence"/>
</dbReference>
<feature type="region of interest" description="Disordered" evidence="1">
    <location>
        <begin position="275"/>
        <end position="296"/>
    </location>
</feature>
<evidence type="ECO:0000259" key="3">
    <source>
        <dbReference type="Pfam" id="PF11817"/>
    </source>
</evidence>
<protein>
    <recommendedName>
        <fullName evidence="6">Trafficking protein particle complex subunit 11 domain-containing protein</fullName>
    </recommendedName>
</protein>
<dbReference type="Pfam" id="PF11817">
    <property type="entry name" value="Foie-gras_1"/>
    <property type="match status" value="1"/>
</dbReference>
<dbReference type="InterPro" id="IPR021773">
    <property type="entry name" value="TPC11"/>
</dbReference>
<dbReference type="PANTHER" id="PTHR14374">
    <property type="entry name" value="FOIE GRAS"/>
    <property type="match status" value="1"/>
</dbReference>
<dbReference type="OrthoDB" id="6278596at2759"/>
<evidence type="ECO:0000313" key="5">
    <source>
        <dbReference type="Proteomes" id="UP000243515"/>
    </source>
</evidence>
<accession>A0A232M3I0</accession>
<evidence type="ECO:0000256" key="1">
    <source>
        <dbReference type="SAM" id="MobiDB-lite"/>
    </source>
</evidence>
<dbReference type="AlphaFoldDB" id="A0A232M3I0"/>
<feature type="domain" description="Gryzun putative trafficking through Golgi" evidence="2">
    <location>
        <begin position="654"/>
        <end position="1247"/>
    </location>
</feature>
<evidence type="ECO:0000313" key="4">
    <source>
        <dbReference type="EMBL" id="OXV10912.1"/>
    </source>
</evidence>